<sequence length="294" mass="32055">MSSSSKPTRVQMKVLKAVHNQAAMARLMQDRANAREQTTGQARPNSWYEDFHGHALLRQQLENAAAAAAIPTAWIDQCRERGDFGMRWRADLHWREPALVPRNQFVAELEGQVRHLQGMAAVAAVYGEIGARAEVGTAQLFDRKLRVLAQHARAIASVLTISAEEADRLWGEHTWDAAAATVRDLDAAALGKWWRGYAGIYTTDLALQTKALGDVGLPAEGGVWERMTPAHMIDEIRTRLSATPHEPGADTPPGTQITEAIEVAGIPDGVDTPLDIDTTVSHAPAREATPGIEL</sequence>
<organism evidence="1 2">
    <name type="scientific">Nocardia tengchongensis</name>
    <dbReference type="NCBI Taxonomy" id="2055889"/>
    <lineage>
        <taxon>Bacteria</taxon>
        <taxon>Bacillati</taxon>
        <taxon>Actinomycetota</taxon>
        <taxon>Actinomycetes</taxon>
        <taxon>Mycobacteriales</taxon>
        <taxon>Nocardiaceae</taxon>
        <taxon>Nocardia</taxon>
    </lineage>
</organism>
<protein>
    <recommendedName>
        <fullName evidence="3">DUF222 domain-containing protein</fullName>
    </recommendedName>
</protein>
<accession>A0ABX8CKX0</accession>
<dbReference type="EMBL" id="CP074371">
    <property type="protein sequence ID" value="QVI19523.1"/>
    <property type="molecule type" value="Genomic_DNA"/>
</dbReference>
<dbReference type="RefSeq" id="WP_213555555.1">
    <property type="nucleotide sequence ID" value="NZ_JBHZDI010000038.1"/>
</dbReference>
<evidence type="ECO:0000313" key="1">
    <source>
        <dbReference type="EMBL" id="QVI19523.1"/>
    </source>
</evidence>
<reference evidence="1 2" key="1">
    <citation type="submission" date="2021-04" db="EMBL/GenBank/DDBJ databases">
        <title>Nocardia tengchongensis.</title>
        <authorList>
            <person name="Zhuang k."/>
            <person name="Ran Y."/>
            <person name="Li W."/>
        </authorList>
    </citation>
    <scope>NUCLEOTIDE SEQUENCE [LARGE SCALE GENOMIC DNA]</scope>
    <source>
        <strain evidence="1 2">CFH S0057</strain>
    </source>
</reference>
<keyword evidence="2" id="KW-1185">Reference proteome</keyword>
<dbReference type="Proteomes" id="UP000683310">
    <property type="component" value="Chromosome"/>
</dbReference>
<proteinExistence type="predicted"/>
<evidence type="ECO:0008006" key="3">
    <source>
        <dbReference type="Google" id="ProtNLM"/>
    </source>
</evidence>
<name>A0ABX8CKX0_9NOCA</name>
<evidence type="ECO:0000313" key="2">
    <source>
        <dbReference type="Proteomes" id="UP000683310"/>
    </source>
</evidence>
<gene>
    <name evidence="1" type="ORF">KHQ06_24500</name>
</gene>